<evidence type="ECO:0000313" key="2">
    <source>
        <dbReference type="EMBL" id="MQY20069.1"/>
    </source>
</evidence>
<accession>A0A7K0D2X5</accession>
<comment type="caution">
    <text evidence="2">The sequence shown here is derived from an EMBL/GenBank/DDBJ whole genome shotgun (WGS) entry which is preliminary data.</text>
</comment>
<sequence length="103" mass="11630">MSFNWWREAEPDEMSAQAIIDRVAAEWRAGHQHMQDRTEQHGTAARPAGSPHAAPEKPFGVSEAHRTMQQHKACRADQCPRKAAAQRTLIDAGHMTPDTSRRY</sequence>
<dbReference type="EMBL" id="WEGK01000006">
    <property type="protein sequence ID" value="MQY20069.1"/>
    <property type="molecule type" value="Genomic_DNA"/>
</dbReference>
<gene>
    <name evidence="2" type="ORF">NRB20_31640</name>
</gene>
<dbReference type="Proteomes" id="UP000438448">
    <property type="component" value="Unassembled WGS sequence"/>
</dbReference>
<dbReference type="AlphaFoldDB" id="A0A7K0D2X5"/>
<organism evidence="2 3">
    <name type="scientific">Nocardia macrotermitis</name>
    <dbReference type="NCBI Taxonomy" id="2585198"/>
    <lineage>
        <taxon>Bacteria</taxon>
        <taxon>Bacillati</taxon>
        <taxon>Actinomycetota</taxon>
        <taxon>Actinomycetes</taxon>
        <taxon>Mycobacteriales</taxon>
        <taxon>Nocardiaceae</taxon>
        <taxon>Nocardia</taxon>
    </lineage>
</organism>
<keyword evidence="3" id="KW-1185">Reference proteome</keyword>
<reference evidence="2 3" key="1">
    <citation type="submission" date="2019-10" db="EMBL/GenBank/DDBJ databases">
        <title>Nocardia macrotermitis sp. nov. and Nocardia aurantia sp. nov., isolated from the gut of fungus growing-termite Macrotermes natalensis.</title>
        <authorList>
            <person name="Benndorf R."/>
            <person name="Schwitalla J."/>
            <person name="Martin K."/>
            <person name="De Beer W."/>
            <person name="Kaster A.-K."/>
            <person name="Vollmers J."/>
            <person name="Poulsen M."/>
            <person name="Beemelmanns C."/>
        </authorList>
    </citation>
    <scope>NUCLEOTIDE SEQUENCE [LARGE SCALE GENOMIC DNA]</scope>
    <source>
        <strain evidence="2 3">RB20</strain>
    </source>
</reference>
<proteinExistence type="predicted"/>
<evidence type="ECO:0000256" key="1">
    <source>
        <dbReference type="SAM" id="MobiDB-lite"/>
    </source>
</evidence>
<feature type="region of interest" description="Disordered" evidence="1">
    <location>
        <begin position="29"/>
        <end position="103"/>
    </location>
</feature>
<feature type="compositionally biased region" description="Basic and acidic residues" evidence="1">
    <location>
        <begin position="29"/>
        <end position="40"/>
    </location>
</feature>
<evidence type="ECO:0000313" key="3">
    <source>
        <dbReference type="Proteomes" id="UP000438448"/>
    </source>
</evidence>
<protein>
    <submittedName>
        <fullName evidence="2">Uncharacterized protein</fullName>
    </submittedName>
</protein>
<name>A0A7K0D2X5_9NOCA</name>